<dbReference type="EMBL" id="JANJYI010000004">
    <property type="protein sequence ID" value="KAK2654599.1"/>
    <property type="molecule type" value="Genomic_DNA"/>
</dbReference>
<reference evidence="1" key="1">
    <citation type="journal article" date="2023" name="Plant J.">
        <title>Genome sequences and population genomics provide insights into the demographic history, inbreeding, and mutation load of two 'living fossil' tree species of Dipteronia.</title>
        <authorList>
            <person name="Feng Y."/>
            <person name="Comes H.P."/>
            <person name="Chen J."/>
            <person name="Zhu S."/>
            <person name="Lu R."/>
            <person name="Zhang X."/>
            <person name="Li P."/>
            <person name="Qiu J."/>
            <person name="Olsen K.M."/>
            <person name="Qiu Y."/>
        </authorList>
    </citation>
    <scope>NUCLEOTIDE SEQUENCE</scope>
    <source>
        <strain evidence="1">KIB01</strain>
    </source>
</reference>
<protein>
    <recommendedName>
        <fullName evidence="3">Protein FAR1-RELATED SEQUENCE</fullName>
    </recommendedName>
</protein>
<name>A0AAD9X869_9ROSI</name>
<gene>
    <name evidence="1" type="ORF">Ddye_014455</name>
</gene>
<organism evidence="1 2">
    <name type="scientific">Dipteronia dyeriana</name>
    <dbReference type="NCBI Taxonomy" id="168575"/>
    <lineage>
        <taxon>Eukaryota</taxon>
        <taxon>Viridiplantae</taxon>
        <taxon>Streptophyta</taxon>
        <taxon>Embryophyta</taxon>
        <taxon>Tracheophyta</taxon>
        <taxon>Spermatophyta</taxon>
        <taxon>Magnoliopsida</taxon>
        <taxon>eudicotyledons</taxon>
        <taxon>Gunneridae</taxon>
        <taxon>Pentapetalae</taxon>
        <taxon>rosids</taxon>
        <taxon>malvids</taxon>
        <taxon>Sapindales</taxon>
        <taxon>Sapindaceae</taxon>
        <taxon>Hippocastanoideae</taxon>
        <taxon>Acereae</taxon>
        <taxon>Dipteronia</taxon>
    </lineage>
</organism>
<dbReference type="Proteomes" id="UP001280121">
    <property type="component" value="Unassembled WGS sequence"/>
</dbReference>
<sequence length="166" mass="18875">MKCSWKLFESVGIPCNHCFSIMKAEHLQHIPAPLIMRRWTKTTKNGDNSDTMNNVGSFEISELVRFGALTTYCSKMCYLASKSVAAYTELKEELARRTARIEELMTNASIHTESSGKRAHDHEIVKDPKVVITKGNVCHSKKKRRNDRQCGQCREVGHTKRTCPFA</sequence>
<keyword evidence="2" id="KW-1185">Reference proteome</keyword>
<comment type="caution">
    <text evidence="1">The sequence shown here is derived from an EMBL/GenBank/DDBJ whole genome shotgun (WGS) entry which is preliminary data.</text>
</comment>
<dbReference type="SUPFAM" id="SSF57756">
    <property type="entry name" value="Retrovirus zinc finger-like domains"/>
    <property type="match status" value="1"/>
</dbReference>
<accession>A0AAD9X869</accession>
<dbReference type="GO" id="GO:0003676">
    <property type="term" value="F:nucleic acid binding"/>
    <property type="evidence" value="ECO:0007669"/>
    <property type="project" value="InterPro"/>
</dbReference>
<dbReference type="AlphaFoldDB" id="A0AAD9X869"/>
<evidence type="ECO:0008006" key="3">
    <source>
        <dbReference type="Google" id="ProtNLM"/>
    </source>
</evidence>
<evidence type="ECO:0000313" key="1">
    <source>
        <dbReference type="EMBL" id="KAK2654599.1"/>
    </source>
</evidence>
<proteinExistence type="predicted"/>
<dbReference type="PANTHER" id="PTHR47718:SF15">
    <property type="entry name" value="PROTEIN FAR1-RELATED SEQUENCE 5-LIKE"/>
    <property type="match status" value="1"/>
</dbReference>
<dbReference type="PANTHER" id="PTHR47718">
    <property type="entry name" value="OS01G0519700 PROTEIN"/>
    <property type="match status" value="1"/>
</dbReference>
<evidence type="ECO:0000313" key="2">
    <source>
        <dbReference type="Proteomes" id="UP001280121"/>
    </source>
</evidence>
<dbReference type="GO" id="GO:0008270">
    <property type="term" value="F:zinc ion binding"/>
    <property type="evidence" value="ECO:0007669"/>
    <property type="project" value="InterPro"/>
</dbReference>
<dbReference type="InterPro" id="IPR036875">
    <property type="entry name" value="Znf_CCHC_sf"/>
</dbReference>